<gene>
    <name evidence="1" type="ORF">BpHYR1_008346</name>
</gene>
<evidence type="ECO:0000313" key="1">
    <source>
        <dbReference type="EMBL" id="RNA33520.1"/>
    </source>
</evidence>
<reference evidence="1 2" key="1">
    <citation type="journal article" date="2018" name="Sci. Rep.">
        <title>Genomic signatures of local adaptation to the degree of environmental predictability in rotifers.</title>
        <authorList>
            <person name="Franch-Gras L."/>
            <person name="Hahn C."/>
            <person name="Garcia-Roger E.M."/>
            <person name="Carmona M.J."/>
            <person name="Serra M."/>
            <person name="Gomez A."/>
        </authorList>
    </citation>
    <scope>NUCLEOTIDE SEQUENCE [LARGE SCALE GENOMIC DNA]</scope>
    <source>
        <strain evidence="1">HYR1</strain>
    </source>
</reference>
<comment type="caution">
    <text evidence="1">The sequence shown here is derived from an EMBL/GenBank/DDBJ whole genome shotgun (WGS) entry which is preliminary data.</text>
</comment>
<dbReference type="AlphaFoldDB" id="A0A3M7SDA9"/>
<protein>
    <submittedName>
        <fullName evidence="1">Uncharacterized protein</fullName>
    </submittedName>
</protein>
<evidence type="ECO:0000313" key="2">
    <source>
        <dbReference type="Proteomes" id="UP000276133"/>
    </source>
</evidence>
<dbReference type="Proteomes" id="UP000276133">
    <property type="component" value="Unassembled WGS sequence"/>
</dbReference>
<organism evidence="1 2">
    <name type="scientific">Brachionus plicatilis</name>
    <name type="common">Marine rotifer</name>
    <name type="synonym">Brachionus muelleri</name>
    <dbReference type="NCBI Taxonomy" id="10195"/>
    <lineage>
        <taxon>Eukaryota</taxon>
        <taxon>Metazoa</taxon>
        <taxon>Spiralia</taxon>
        <taxon>Gnathifera</taxon>
        <taxon>Rotifera</taxon>
        <taxon>Eurotatoria</taxon>
        <taxon>Monogononta</taxon>
        <taxon>Pseudotrocha</taxon>
        <taxon>Ploima</taxon>
        <taxon>Brachionidae</taxon>
        <taxon>Brachionus</taxon>
    </lineage>
</organism>
<name>A0A3M7SDA9_BRAPC</name>
<accession>A0A3M7SDA9</accession>
<keyword evidence="2" id="KW-1185">Reference proteome</keyword>
<sequence length="84" mass="10115">MSDKDMTDLINQFDNFDIKLGKITASQRGHPQLFYDGFFYRKTGLYFIRRKNKRDSKIYFFSGCEISNSRVRSKKLKHQMDLDY</sequence>
<dbReference type="EMBL" id="REGN01001625">
    <property type="protein sequence ID" value="RNA33520.1"/>
    <property type="molecule type" value="Genomic_DNA"/>
</dbReference>
<proteinExistence type="predicted"/>